<dbReference type="GO" id="GO:0016853">
    <property type="term" value="F:isomerase activity"/>
    <property type="evidence" value="ECO:0007669"/>
    <property type="project" value="UniProtKB-KW"/>
</dbReference>
<proteinExistence type="inferred from homology"/>
<protein>
    <submittedName>
        <fullName evidence="8">Protein-disulfide isomerase</fullName>
    </submittedName>
</protein>
<dbReference type="InterPro" id="IPR012336">
    <property type="entry name" value="Thioredoxin-like_fold"/>
</dbReference>
<keyword evidence="3" id="KW-0560">Oxidoreductase</keyword>
<evidence type="ECO:0000256" key="2">
    <source>
        <dbReference type="ARBA" id="ARBA00022729"/>
    </source>
</evidence>
<dbReference type="Proteomes" id="UP000547973">
    <property type="component" value="Unassembled WGS sequence"/>
</dbReference>
<dbReference type="InterPro" id="IPR036249">
    <property type="entry name" value="Thioredoxin-like_sf"/>
</dbReference>
<dbReference type="OrthoDB" id="117402at2"/>
<evidence type="ECO:0000256" key="5">
    <source>
        <dbReference type="ARBA" id="ARBA00023284"/>
    </source>
</evidence>
<dbReference type="PROSITE" id="PS51352">
    <property type="entry name" value="THIOREDOXIN_2"/>
    <property type="match status" value="1"/>
</dbReference>
<accession>A0A7Y9ZB71</accession>
<feature type="compositionally biased region" description="Low complexity" evidence="6">
    <location>
        <begin position="50"/>
        <end position="65"/>
    </location>
</feature>
<dbReference type="AlphaFoldDB" id="A0A7Y9ZB71"/>
<keyword evidence="4" id="KW-1015">Disulfide bond</keyword>
<evidence type="ECO:0000256" key="4">
    <source>
        <dbReference type="ARBA" id="ARBA00023157"/>
    </source>
</evidence>
<evidence type="ECO:0000259" key="7">
    <source>
        <dbReference type="PROSITE" id="PS51352"/>
    </source>
</evidence>
<dbReference type="Gene3D" id="3.40.30.10">
    <property type="entry name" value="Glutaredoxin"/>
    <property type="match status" value="1"/>
</dbReference>
<gene>
    <name evidence="8" type="ORF">BKA03_001019</name>
</gene>
<keyword evidence="2" id="KW-0732">Signal</keyword>
<dbReference type="RefSeq" id="WP_083971940.1">
    <property type="nucleotide sequence ID" value="NZ_BBRC01000014.1"/>
</dbReference>
<evidence type="ECO:0000313" key="8">
    <source>
        <dbReference type="EMBL" id="NYI40900.1"/>
    </source>
</evidence>
<feature type="domain" description="Thioredoxin" evidence="7">
    <location>
        <begin position="57"/>
        <end position="245"/>
    </location>
</feature>
<dbReference type="SUPFAM" id="SSF52833">
    <property type="entry name" value="Thioredoxin-like"/>
    <property type="match status" value="1"/>
</dbReference>
<organism evidence="8 9">
    <name type="scientific">Demequina lutea</name>
    <dbReference type="NCBI Taxonomy" id="431489"/>
    <lineage>
        <taxon>Bacteria</taxon>
        <taxon>Bacillati</taxon>
        <taxon>Actinomycetota</taxon>
        <taxon>Actinomycetes</taxon>
        <taxon>Micrococcales</taxon>
        <taxon>Demequinaceae</taxon>
        <taxon>Demequina</taxon>
    </lineage>
</organism>
<evidence type="ECO:0000256" key="3">
    <source>
        <dbReference type="ARBA" id="ARBA00023002"/>
    </source>
</evidence>
<keyword evidence="5" id="KW-0676">Redox-active center</keyword>
<comment type="caution">
    <text evidence="8">The sequence shown here is derived from an EMBL/GenBank/DDBJ whole genome shotgun (WGS) entry which is preliminary data.</text>
</comment>
<dbReference type="EMBL" id="JACBZO010000001">
    <property type="protein sequence ID" value="NYI40900.1"/>
    <property type="molecule type" value="Genomic_DNA"/>
</dbReference>
<sequence length="251" mass="26510">MANRIRPANPVTTTRPSRSTLTKVGVPLAVLVLVAVLAALTLSSRAHTSGGQAQAAPSAGSSQAPFPDEARRKPGDPYAQGRVDAPVVMVMWSEFQCPFCGRFARESEPTLVKQFVDTGVLRIEWRDFPYLGPDSQTAAIAGRAAAAQDKFWAFHDAVYATEHRVNQGDLDAAHLRDYAVKAGLDMGAYDADMQAKKGAAQVQTDLSQGEALGVTGTPAFLINGQPVLGAQPTQVFVSMIEQAAASAKAGS</sequence>
<feature type="region of interest" description="Disordered" evidence="6">
    <location>
        <begin position="50"/>
        <end position="78"/>
    </location>
</feature>
<comment type="similarity">
    <text evidence="1">Belongs to the thioredoxin family. DsbA subfamily.</text>
</comment>
<keyword evidence="8" id="KW-0413">Isomerase</keyword>
<evidence type="ECO:0000313" key="9">
    <source>
        <dbReference type="Proteomes" id="UP000547973"/>
    </source>
</evidence>
<reference evidence="8 9" key="1">
    <citation type="submission" date="2020-07" db="EMBL/GenBank/DDBJ databases">
        <title>Sequencing the genomes of 1000 actinobacteria strains.</title>
        <authorList>
            <person name="Klenk H.-P."/>
        </authorList>
    </citation>
    <scope>NUCLEOTIDE SEQUENCE [LARGE SCALE GENOMIC DNA]</scope>
    <source>
        <strain evidence="8 9">DSM 19970</strain>
    </source>
</reference>
<evidence type="ECO:0000256" key="1">
    <source>
        <dbReference type="ARBA" id="ARBA00005791"/>
    </source>
</evidence>
<dbReference type="PANTHER" id="PTHR13887:SF14">
    <property type="entry name" value="DISULFIDE BOND FORMATION PROTEIN D"/>
    <property type="match status" value="1"/>
</dbReference>
<keyword evidence="9" id="KW-1185">Reference proteome</keyword>
<dbReference type="GO" id="GO:0016491">
    <property type="term" value="F:oxidoreductase activity"/>
    <property type="evidence" value="ECO:0007669"/>
    <property type="project" value="UniProtKB-KW"/>
</dbReference>
<dbReference type="InterPro" id="IPR013766">
    <property type="entry name" value="Thioredoxin_domain"/>
</dbReference>
<dbReference type="Pfam" id="PF13462">
    <property type="entry name" value="Thioredoxin_4"/>
    <property type="match status" value="1"/>
</dbReference>
<dbReference type="PANTHER" id="PTHR13887">
    <property type="entry name" value="GLUTATHIONE S-TRANSFERASE KAPPA"/>
    <property type="match status" value="1"/>
</dbReference>
<name>A0A7Y9ZB71_9MICO</name>
<evidence type="ECO:0000256" key="6">
    <source>
        <dbReference type="SAM" id="MobiDB-lite"/>
    </source>
</evidence>